<feature type="region of interest" description="Disordered" evidence="10">
    <location>
        <begin position="333"/>
        <end position="397"/>
    </location>
</feature>
<evidence type="ECO:0000313" key="11">
    <source>
        <dbReference type="EMBL" id="CAD7423112.1"/>
    </source>
</evidence>
<dbReference type="EMBL" id="OB792642">
    <property type="protein sequence ID" value="CAD7423112.1"/>
    <property type="molecule type" value="Genomic_DNA"/>
</dbReference>
<keyword evidence="3" id="KW-0963">Cytoplasm</keyword>
<feature type="coiled-coil region" evidence="9">
    <location>
        <begin position="206"/>
        <end position="233"/>
    </location>
</feature>
<gene>
    <name evidence="11" type="ORF">TMSB3V08_LOCUS108</name>
</gene>
<reference evidence="11" key="1">
    <citation type="submission" date="2020-11" db="EMBL/GenBank/DDBJ databases">
        <authorList>
            <person name="Tran Van P."/>
        </authorList>
    </citation>
    <scope>NUCLEOTIDE SEQUENCE</scope>
</reference>
<evidence type="ECO:0000256" key="7">
    <source>
        <dbReference type="ARBA" id="ARBA00023212"/>
    </source>
</evidence>
<name>A0A7R9HI38_9NEOP</name>
<keyword evidence="7" id="KW-0206">Cytoskeleton</keyword>
<feature type="compositionally biased region" description="Polar residues" evidence="10">
    <location>
        <begin position="365"/>
        <end position="385"/>
    </location>
</feature>
<comment type="similarity">
    <text evidence="2">Belongs to the flagellar radial spoke RSP3 family.</text>
</comment>
<evidence type="ECO:0000256" key="10">
    <source>
        <dbReference type="SAM" id="MobiDB-lite"/>
    </source>
</evidence>
<dbReference type="PANTHER" id="PTHR21648">
    <property type="entry name" value="FLAGELLAR RADIAL SPOKE PROTEIN 3"/>
    <property type="match status" value="1"/>
</dbReference>
<comment type="subcellular location">
    <subcellularLocation>
        <location evidence="1">Cytoplasm</location>
        <location evidence="1">Cytoskeleton</location>
        <location evidence="1">Flagellum axoneme</location>
    </subcellularLocation>
</comment>
<evidence type="ECO:0000256" key="4">
    <source>
        <dbReference type="ARBA" id="ARBA00022553"/>
    </source>
</evidence>
<protein>
    <submittedName>
        <fullName evidence="11">Uncharacterized protein</fullName>
    </submittedName>
</protein>
<sequence length="397" mass="45087">MPARSSYTVPLSPVVYTEPPVPLNTSRRKYRTPPGIEVPTLRARNIMFDRRVVRGNEIHCSFIAQVKPVEVQQHVPVKRKQRSSVQSWGRPQLLGPPPAVFGRKHEHVQTERYLEELLEHPPCKDKSCQTLVLMDRPDSPIYVPAKTGIDVETQILPGELFDFDREVLPILEVLIGKTLEQSLLEVLEEEEMTELRAQQQRFLARKWEEQLKVGQLEEQERRLQEEVTRRTQEFRQACMDQTQAQERVAAAVLTRGYLQDLLPAVLSGLEDSGVVLDELRVDIEEGFMPWLLKEVQAHMGRPTGGPEILREMIRATLIERANVYKALAEEEEKAKEATGVSQEIDTEDQPVDGEGEKPTTPPSSPQRILQRSVTFKMPSVSSASSLIPEDTDELPLG</sequence>
<dbReference type="AlphaFoldDB" id="A0A7R9HI38"/>
<evidence type="ECO:0000256" key="9">
    <source>
        <dbReference type="SAM" id="Coils"/>
    </source>
</evidence>
<keyword evidence="8" id="KW-0966">Cell projection</keyword>
<evidence type="ECO:0000256" key="8">
    <source>
        <dbReference type="ARBA" id="ARBA00023273"/>
    </source>
</evidence>
<keyword evidence="5" id="KW-0282">Flagellum</keyword>
<organism evidence="11">
    <name type="scientific">Timema monikensis</name>
    <dbReference type="NCBI Taxonomy" id="170555"/>
    <lineage>
        <taxon>Eukaryota</taxon>
        <taxon>Metazoa</taxon>
        <taxon>Ecdysozoa</taxon>
        <taxon>Arthropoda</taxon>
        <taxon>Hexapoda</taxon>
        <taxon>Insecta</taxon>
        <taxon>Pterygota</taxon>
        <taxon>Neoptera</taxon>
        <taxon>Polyneoptera</taxon>
        <taxon>Phasmatodea</taxon>
        <taxon>Timematodea</taxon>
        <taxon>Timematoidea</taxon>
        <taxon>Timematidae</taxon>
        <taxon>Timema</taxon>
    </lineage>
</organism>
<evidence type="ECO:0000256" key="5">
    <source>
        <dbReference type="ARBA" id="ARBA00022846"/>
    </source>
</evidence>
<proteinExistence type="inferred from homology"/>
<keyword evidence="6" id="KW-0969">Cilium</keyword>
<dbReference type="InterPro" id="IPR009290">
    <property type="entry name" value="Radial_spoke_3"/>
</dbReference>
<dbReference type="PANTHER" id="PTHR21648:SF0">
    <property type="entry name" value="RADIAL SPOKE HEAD PROTEIN 3 HOMOLOG"/>
    <property type="match status" value="1"/>
</dbReference>
<feature type="compositionally biased region" description="Acidic residues" evidence="10">
    <location>
        <begin position="344"/>
        <end position="353"/>
    </location>
</feature>
<dbReference type="GO" id="GO:0005929">
    <property type="term" value="C:cilium"/>
    <property type="evidence" value="ECO:0007669"/>
    <property type="project" value="TreeGrafter"/>
</dbReference>
<evidence type="ECO:0000256" key="6">
    <source>
        <dbReference type="ARBA" id="ARBA00023069"/>
    </source>
</evidence>
<keyword evidence="4" id="KW-0597">Phosphoprotein</keyword>
<evidence type="ECO:0000256" key="1">
    <source>
        <dbReference type="ARBA" id="ARBA00004611"/>
    </source>
</evidence>
<dbReference type="Pfam" id="PF06098">
    <property type="entry name" value="Radial_spoke_3"/>
    <property type="match status" value="1"/>
</dbReference>
<evidence type="ECO:0000256" key="3">
    <source>
        <dbReference type="ARBA" id="ARBA00022490"/>
    </source>
</evidence>
<keyword evidence="9" id="KW-0175">Coiled coil</keyword>
<evidence type="ECO:0000256" key="2">
    <source>
        <dbReference type="ARBA" id="ARBA00006737"/>
    </source>
</evidence>
<accession>A0A7R9HI38</accession>